<sequence>MKKTLLLLAGLLISSQALAETITQQSGWAGWNGSFKFSEHWGSLSDVQIRSGDNWADTQNLMFRPGLTYFINSRSNFTVGYLWNGTLNTPGHDLVEHRIWQQYIYTQQLGSVPLTHRLRLEQRFIEQASGGDRRFAQRLRYFARSVIPLGHPDGAFTRGPFIGLQNEIFFNVQHRDAVNGAFFDQNRAYLAGGYRLSKQIDLELGYLNQYINGRVNDTLNHVVQFALYTRF</sequence>
<feature type="signal peptide" evidence="1">
    <location>
        <begin position="1"/>
        <end position="19"/>
    </location>
</feature>
<organism evidence="2 3">
    <name type="scientific">Hydrocarboniphaga effusa AP103</name>
    <dbReference type="NCBI Taxonomy" id="1172194"/>
    <lineage>
        <taxon>Bacteria</taxon>
        <taxon>Pseudomonadati</taxon>
        <taxon>Pseudomonadota</taxon>
        <taxon>Gammaproteobacteria</taxon>
        <taxon>Nevskiales</taxon>
        <taxon>Nevskiaceae</taxon>
        <taxon>Hydrocarboniphaga</taxon>
    </lineage>
</organism>
<dbReference type="OrthoDB" id="5381041at2"/>
<dbReference type="InterPro" id="IPR019619">
    <property type="entry name" value="DUF2490"/>
</dbReference>
<protein>
    <recommendedName>
        <fullName evidence="4">DUF2490 domain-containing protein</fullName>
    </recommendedName>
</protein>
<gene>
    <name evidence="2" type="ORF">WQQ_32840</name>
</gene>
<dbReference type="AlphaFoldDB" id="I7ZDD1"/>
<name>I7ZDD1_9GAMM</name>
<dbReference type="Proteomes" id="UP000003704">
    <property type="component" value="Unassembled WGS sequence"/>
</dbReference>
<reference evidence="2 3" key="1">
    <citation type="journal article" date="2012" name="J. Bacteriol.">
        <title>Genome Sequence of n-Alkane-Degrading Hydrocarboniphaga effusa Strain AP103T (ATCC BAA-332T).</title>
        <authorList>
            <person name="Chang H.K."/>
            <person name="Zylstra G.J."/>
            <person name="Chae J.C."/>
        </authorList>
    </citation>
    <scope>NUCLEOTIDE SEQUENCE [LARGE SCALE GENOMIC DNA]</scope>
    <source>
        <strain evidence="2 3">AP103</strain>
    </source>
</reference>
<evidence type="ECO:0000256" key="1">
    <source>
        <dbReference type="SAM" id="SignalP"/>
    </source>
</evidence>
<evidence type="ECO:0000313" key="2">
    <source>
        <dbReference type="EMBL" id="EIT69702.1"/>
    </source>
</evidence>
<proteinExistence type="predicted"/>
<comment type="caution">
    <text evidence="2">The sequence shown here is derived from an EMBL/GenBank/DDBJ whole genome shotgun (WGS) entry which is preliminary data.</text>
</comment>
<dbReference type="RefSeq" id="WP_007186223.1">
    <property type="nucleotide sequence ID" value="NZ_AKGD01000002.1"/>
</dbReference>
<evidence type="ECO:0008006" key="4">
    <source>
        <dbReference type="Google" id="ProtNLM"/>
    </source>
</evidence>
<evidence type="ECO:0000313" key="3">
    <source>
        <dbReference type="Proteomes" id="UP000003704"/>
    </source>
</evidence>
<accession>I7ZDD1</accession>
<dbReference type="EMBL" id="AKGD01000002">
    <property type="protein sequence ID" value="EIT69702.1"/>
    <property type="molecule type" value="Genomic_DNA"/>
</dbReference>
<dbReference type="STRING" id="1172194.WQQ_32840"/>
<keyword evidence="1" id="KW-0732">Signal</keyword>
<feature type="chain" id="PRO_5003712949" description="DUF2490 domain-containing protein" evidence="1">
    <location>
        <begin position="20"/>
        <end position="231"/>
    </location>
</feature>
<dbReference type="Pfam" id="PF10677">
    <property type="entry name" value="DUF2490"/>
    <property type="match status" value="1"/>
</dbReference>
<keyword evidence="3" id="KW-1185">Reference proteome</keyword>